<dbReference type="NCBIfam" id="TIGR01087">
    <property type="entry name" value="murD"/>
    <property type="match status" value="1"/>
</dbReference>
<evidence type="ECO:0000256" key="3">
    <source>
        <dbReference type="ARBA" id="ARBA00022490"/>
    </source>
</evidence>
<dbReference type="InterPro" id="IPR004101">
    <property type="entry name" value="Mur_ligase_C"/>
</dbReference>
<reference evidence="11 12" key="2">
    <citation type="journal article" date="2016" name="Environ. Microbiol. Rep.">
        <title>Metagenomic evidence for the presence of phototrophic Gemmatimonadetes bacteria in diverse environments.</title>
        <authorList>
            <person name="Zeng Y."/>
            <person name="Baumbach J."/>
            <person name="Barbosa E.G."/>
            <person name="Azevedo V."/>
            <person name="Zhang C."/>
            <person name="Koblizek M."/>
        </authorList>
    </citation>
    <scope>NUCLEOTIDE SEQUENCE [LARGE SCALE GENOMIC DNA]</scope>
    <source>
        <strain evidence="11 12">AP64</strain>
    </source>
</reference>
<dbReference type="Gene3D" id="3.40.1190.10">
    <property type="entry name" value="Mur-like, catalytic domain"/>
    <property type="match status" value="1"/>
</dbReference>
<keyword evidence="4 7" id="KW-0436">Ligase</keyword>
<keyword evidence="6 7" id="KW-0067">ATP-binding</keyword>
<name>A0A143BJP8_9BACT</name>
<dbReference type="EC" id="6.3.2.9" evidence="7 8"/>
<comment type="pathway">
    <text evidence="2 7 8">Cell wall biogenesis; peptidoglycan biosynthesis.</text>
</comment>
<dbReference type="RefSeq" id="WP_026850520.1">
    <property type="nucleotide sequence ID" value="NZ_CP011454.1"/>
</dbReference>
<evidence type="ECO:0000259" key="10">
    <source>
        <dbReference type="Pfam" id="PF08245"/>
    </source>
</evidence>
<comment type="subcellular location">
    <subcellularLocation>
        <location evidence="1 7 8">Cytoplasm</location>
    </subcellularLocation>
</comment>
<dbReference type="InterPro" id="IPR036565">
    <property type="entry name" value="Mur-like_cat_sf"/>
</dbReference>
<keyword evidence="7 8" id="KW-0961">Cell wall biogenesis/degradation</keyword>
<dbReference type="EMBL" id="CP011454">
    <property type="protein sequence ID" value="AMW04761.1"/>
    <property type="molecule type" value="Genomic_DNA"/>
</dbReference>
<dbReference type="AlphaFoldDB" id="A0A143BJP8"/>
<dbReference type="KEGG" id="gph:GEMMAAP_07765"/>
<dbReference type="Gene3D" id="3.90.190.20">
    <property type="entry name" value="Mur ligase, C-terminal domain"/>
    <property type="match status" value="1"/>
</dbReference>
<sequence>MAHSLAPHEVAALVARRLAERTGEFAVIGLGRSGVAASRLLRKAGISVYASDASATDAVRTTAAELERDGASVDVGLHNLERIAHAAVVVVSPGVPPGAPPLVAARKAGLPIVSEVEVALRLMPQLRYIATTGTNGKTTTTALVGHLLRALGHDAADVGNIGTPVSELALRDAPPTWAALEMSSFQLHDTPGVTPDVGILTTLSPDHLDRYDSVTEYYADKKLLFANAAVPSRWVTTADSTDVHQLVRGVQGNWYHFSTQRSDVDAWYDRDRGELHVLGAPLMARRDVALAGDHNVANVLAAVLAVMVADTEHRTPHARAVLAKAVREFRALAHRLEPVGDRHGVLWLNDSKATNVASTQVAIDGMTRPTVLLLGGRHKGEPYTSLAPSLRQHARVVVAYGEAGAQIEADLAPALGDAVPVVLMPMGSTFDQVVSRARSLAKAGDALLLSPACSSYDMFRNYEERGRAFARLAEALT</sequence>
<keyword evidence="7 8" id="KW-0132">Cell division</keyword>
<comment type="function">
    <text evidence="7 8">Cell wall formation. Catalyzes the addition of glutamate to the nucleotide precursor UDP-N-acetylmuramoyl-L-alanine (UMA).</text>
</comment>
<evidence type="ECO:0000256" key="1">
    <source>
        <dbReference type="ARBA" id="ARBA00004496"/>
    </source>
</evidence>
<dbReference type="HAMAP" id="MF_00639">
    <property type="entry name" value="MurD"/>
    <property type="match status" value="1"/>
</dbReference>
<gene>
    <name evidence="7" type="primary">murD</name>
    <name evidence="11" type="ORF">GEMMAAP_07765</name>
</gene>
<dbReference type="GO" id="GO:0005524">
    <property type="term" value="F:ATP binding"/>
    <property type="evidence" value="ECO:0007669"/>
    <property type="project" value="UniProtKB-UniRule"/>
</dbReference>
<evidence type="ECO:0000313" key="11">
    <source>
        <dbReference type="EMBL" id="AMW04761.1"/>
    </source>
</evidence>
<evidence type="ECO:0000313" key="12">
    <source>
        <dbReference type="Proteomes" id="UP000076404"/>
    </source>
</evidence>
<keyword evidence="3 7" id="KW-0963">Cytoplasm</keyword>
<dbReference type="SUPFAM" id="SSF53244">
    <property type="entry name" value="MurD-like peptide ligases, peptide-binding domain"/>
    <property type="match status" value="1"/>
</dbReference>
<organism evidence="11 12">
    <name type="scientific">Gemmatimonas phototrophica</name>
    <dbReference type="NCBI Taxonomy" id="1379270"/>
    <lineage>
        <taxon>Bacteria</taxon>
        <taxon>Pseudomonadati</taxon>
        <taxon>Gemmatimonadota</taxon>
        <taxon>Gemmatimonadia</taxon>
        <taxon>Gemmatimonadales</taxon>
        <taxon>Gemmatimonadaceae</taxon>
        <taxon>Gemmatimonas</taxon>
    </lineage>
</organism>
<comment type="similarity">
    <text evidence="7">Belongs to the MurCDEF family.</text>
</comment>
<protein>
    <recommendedName>
        <fullName evidence="7 8">UDP-N-acetylmuramoylalanine--D-glutamate ligase</fullName>
        <ecNumber evidence="7 8">6.3.2.9</ecNumber>
    </recommendedName>
    <alternativeName>
        <fullName evidence="7">D-glutamic acid-adding enzyme</fullName>
    </alternativeName>
    <alternativeName>
        <fullName evidence="7">UDP-N-acetylmuramoyl-L-alanyl-D-glutamate synthetase</fullName>
    </alternativeName>
</protein>
<dbReference type="GO" id="GO:0008764">
    <property type="term" value="F:UDP-N-acetylmuramoylalanine-D-glutamate ligase activity"/>
    <property type="evidence" value="ECO:0007669"/>
    <property type="project" value="UniProtKB-UniRule"/>
</dbReference>
<dbReference type="Gene3D" id="3.40.50.720">
    <property type="entry name" value="NAD(P)-binding Rossmann-like Domain"/>
    <property type="match status" value="1"/>
</dbReference>
<accession>A0A143BJP8</accession>
<dbReference type="GO" id="GO:0009252">
    <property type="term" value="P:peptidoglycan biosynthetic process"/>
    <property type="evidence" value="ECO:0007669"/>
    <property type="project" value="UniProtKB-UniRule"/>
</dbReference>
<keyword evidence="5 7" id="KW-0547">Nucleotide-binding</keyword>
<dbReference type="Proteomes" id="UP000076404">
    <property type="component" value="Chromosome"/>
</dbReference>
<keyword evidence="7 8" id="KW-0573">Peptidoglycan synthesis</keyword>
<dbReference type="GO" id="GO:0005737">
    <property type="term" value="C:cytoplasm"/>
    <property type="evidence" value="ECO:0007669"/>
    <property type="project" value="UniProtKB-SubCell"/>
</dbReference>
<dbReference type="SUPFAM" id="SSF51984">
    <property type="entry name" value="MurCD N-terminal domain"/>
    <property type="match status" value="1"/>
</dbReference>
<evidence type="ECO:0000256" key="4">
    <source>
        <dbReference type="ARBA" id="ARBA00022598"/>
    </source>
</evidence>
<evidence type="ECO:0000256" key="8">
    <source>
        <dbReference type="RuleBase" id="RU003664"/>
    </source>
</evidence>
<proteinExistence type="inferred from homology"/>
<evidence type="ECO:0000256" key="2">
    <source>
        <dbReference type="ARBA" id="ARBA00004752"/>
    </source>
</evidence>
<feature type="domain" description="Mur ligase central" evidence="10">
    <location>
        <begin position="132"/>
        <end position="305"/>
    </location>
</feature>
<dbReference type="OrthoDB" id="9809796at2"/>
<evidence type="ECO:0000256" key="7">
    <source>
        <dbReference type="HAMAP-Rule" id="MF_00639"/>
    </source>
</evidence>
<comment type="catalytic activity">
    <reaction evidence="7 8">
        <text>UDP-N-acetyl-alpha-D-muramoyl-L-alanine + D-glutamate + ATP = UDP-N-acetyl-alpha-D-muramoyl-L-alanyl-D-glutamate + ADP + phosphate + H(+)</text>
        <dbReference type="Rhea" id="RHEA:16429"/>
        <dbReference type="ChEBI" id="CHEBI:15378"/>
        <dbReference type="ChEBI" id="CHEBI:29986"/>
        <dbReference type="ChEBI" id="CHEBI:30616"/>
        <dbReference type="ChEBI" id="CHEBI:43474"/>
        <dbReference type="ChEBI" id="CHEBI:83898"/>
        <dbReference type="ChEBI" id="CHEBI:83900"/>
        <dbReference type="ChEBI" id="CHEBI:456216"/>
        <dbReference type="EC" id="6.3.2.9"/>
    </reaction>
</comment>
<dbReference type="STRING" id="1379270.GEMMAAP_07765"/>
<dbReference type="SUPFAM" id="SSF53623">
    <property type="entry name" value="MurD-like peptide ligases, catalytic domain"/>
    <property type="match status" value="1"/>
</dbReference>
<dbReference type="InterPro" id="IPR036615">
    <property type="entry name" value="Mur_ligase_C_dom_sf"/>
</dbReference>
<reference evidence="11 12" key="1">
    <citation type="journal article" date="2014" name="Proc. Natl. Acad. Sci. U.S.A.">
        <title>Functional type 2 photosynthetic reaction centers found in the rare bacterial phylum Gemmatimonadetes.</title>
        <authorList>
            <person name="Zeng Y."/>
            <person name="Feng F."/>
            <person name="Medova H."/>
            <person name="Dean J."/>
            <person name="Koblizek M."/>
        </authorList>
    </citation>
    <scope>NUCLEOTIDE SEQUENCE [LARGE SCALE GENOMIC DNA]</scope>
    <source>
        <strain evidence="11 12">AP64</strain>
    </source>
</reference>
<keyword evidence="7 8" id="KW-0131">Cell cycle</keyword>
<dbReference type="Pfam" id="PF02875">
    <property type="entry name" value="Mur_ligase_C"/>
    <property type="match status" value="1"/>
</dbReference>
<dbReference type="GO" id="GO:0008360">
    <property type="term" value="P:regulation of cell shape"/>
    <property type="evidence" value="ECO:0007669"/>
    <property type="project" value="UniProtKB-KW"/>
</dbReference>
<evidence type="ECO:0000256" key="6">
    <source>
        <dbReference type="ARBA" id="ARBA00022840"/>
    </source>
</evidence>
<dbReference type="InterPro" id="IPR005762">
    <property type="entry name" value="MurD"/>
</dbReference>
<dbReference type="eggNOG" id="COG0771">
    <property type="taxonomic scope" value="Bacteria"/>
</dbReference>
<keyword evidence="12" id="KW-1185">Reference proteome</keyword>
<dbReference type="UniPathway" id="UPA00219"/>
<feature type="binding site" evidence="7">
    <location>
        <begin position="133"/>
        <end position="139"/>
    </location>
    <ligand>
        <name>ATP</name>
        <dbReference type="ChEBI" id="CHEBI:30616"/>
    </ligand>
</feature>
<feature type="domain" description="Mur ligase C-terminal" evidence="9">
    <location>
        <begin position="334"/>
        <end position="453"/>
    </location>
</feature>
<keyword evidence="7 8" id="KW-0133">Cell shape</keyword>
<dbReference type="InterPro" id="IPR013221">
    <property type="entry name" value="Mur_ligase_cen"/>
</dbReference>
<dbReference type="PANTHER" id="PTHR43692:SF1">
    <property type="entry name" value="UDP-N-ACETYLMURAMOYLALANINE--D-GLUTAMATE LIGASE"/>
    <property type="match status" value="1"/>
</dbReference>
<dbReference type="Pfam" id="PF21799">
    <property type="entry name" value="MurD-like_N"/>
    <property type="match status" value="1"/>
</dbReference>
<evidence type="ECO:0000256" key="5">
    <source>
        <dbReference type="ARBA" id="ARBA00022741"/>
    </source>
</evidence>
<evidence type="ECO:0000259" key="9">
    <source>
        <dbReference type="Pfam" id="PF02875"/>
    </source>
</evidence>
<dbReference type="PANTHER" id="PTHR43692">
    <property type="entry name" value="UDP-N-ACETYLMURAMOYLALANINE--D-GLUTAMATE LIGASE"/>
    <property type="match status" value="1"/>
</dbReference>
<dbReference type="GO" id="GO:0051301">
    <property type="term" value="P:cell division"/>
    <property type="evidence" value="ECO:0007669"/>
    <property type="project" value="UniProtKB-KW"/>
</dbReference>
<dbReference type="Pfam" id="PF08245">
    <property type="entry name" value="Mur_ligase_M"/>
    <property type="match status" value="1"/>
</dbReference>
<dbReference type="GO" id="GO:0071555">
    <property type="term" value="P:cell wall organization"/>
    <property type="evidence" value="ECO:0007669"/>
    <property type="project" value="UniProtKB-KW"/>
</dbReference>